<evidence type="ECO:0000256" key="1">
    <source>
        <dbReference type="SAM" id="MobiDB-lite"/>
    </source>
</evidence>
<feature type="domain" description="Reverse transcriptase" evidence="2">
    <location>
        <begin position="139"/>
        <end position="223"/>
    </location>
</feature>
<evidence type="ECO:0000313" key="3">
    <source>
        <dbReference type="Proteomes" id="UP000694843"/>
    </source>
</evidence>
<proteinExistence type="predicted"/>
<feature type="compositionally biased region" description="Polar residues" evidence="1">
    <location>
        <begin position="9"/>
        <end position="26"/>
    </location>
</feature>
<dbReference type="OrthoDB" id="6375694at2759"/>
<keyword evidence="3" id="KW-1185">Reference proteome</keyword>
<protein>
    <submittedName>
        <fullName evidence="4">Uncharacterized protein LOC108667613</fullName>
    </submittedName>
</protein>
<feature type="region of interest" description="Disordered" evidence="1">
    <location>
        <begin position="1"/>
        <end position="28"/>
    </location>
</feature>
<dbReference type="GeneID" id="108667613"/>
<dbReference type="KEGG" id="hazt:108667613"/>
<dbReference type="PANTHER" id="PTHR47027">
    <property type="entry name" value="REVERSE TRANSCRIPTASE DOMAIN-CONTAINING PROTEIN"/>
    <property type="match status" value="1"/>
</dbReference>
<dbReference type="RefSeq" id="XP_018010145.1">
    <property type="nucleotide sequence ID" value="XM_018154656.1"/>
</dbReference>
<dbReference type="Proteomes" id="UP000694843">
    <property type="component" value="Unplaced"/>
</dbReference>
<reference evidence="4" key="1">
    <citation type="submission" date="2025-08" db="UniProtKB">
        <authorList>
            <consortium name="RefSeq"/>
        </authorList>
    </citation>
    <scope>IDENTIFICATION</scope>
    <source>
        <tissue evidence="4">Whole organism</tissue>
    </source>
</reference>
<accession>A0A8B7N921</accession>
<dbReference type="InterPro" id="IPR000477">
    <property type="entry name" value="RT_dom"/>
</dbReference>
<dbReference type="Pfam" id="PF00078">
    <property type="entry name" value="RVT_1"/>
    <property type="match status" value="1"/>
</dbReference>
<gene>
    <name evidence="4" type="primary">LOC108667613</name>
</gene>
<organism evidence="3 4">
    <name type="scientific">Hyalella azteca</name>
    <name type="common">Amphipod</name>
    <dbReference type="NCBI Taxonomy" id="294128"/>
    <lineage>
        <taxon>Eukaryota</taxon>
        <taxon>Metazoa</taxon>
        <taxon>Ecdysozoa</taxon>
        <taxon>Arthropoda</taxon>
        <taxon>Crustacea</taxon>
        <taxon>Multicrustacea</taxon>
        <taxon>Malacostraca</taxon>
        <taxon>Eumalacostraca</taxon>
        <taxon>Peracarida</taxon>
        <taxon>Amphipoda</taxon>
        <taxon>Senticaudata</taxon>
        <taxon>Talitrida</taxon>
        <taxon>Talitroidea</taxon>
        <taxon>Hyalellidae</taxon>
        <taxon>Hyalella</taxon>
    </lineage>
</organism>
<dbReference type="CDD" id="cd01650">
    <property type="entry name" value="RT_nLTR_like"/>
    <property type="match status" value="1"/>
</dbReference>
<sequence length="415" mass="46621">MYKEGHRTNPVQDRSTQVQNRGSPSRSGGAMWHWTKHYLELYAKLNTVTATALDSIPGLSIMRELDASPALKEPSIAMDCLASGKAPGSDRIPPVIMKSGKPVLFQTLHELLRLCWEQGYTPQDMRDAKIVTLYKNKGDRSDCNNYRGISLLSVVGKVFTRVALSRLQLLDARVYPEFQCGFRPGRSTVDMIFSLRQLQEKFHEQQMPLHVVFIDLTKAVDLVTRVLIRELLFADDTALASHTEGGLQQLFTHFAYACTEFGLTISRGKTKLLCQSTGTLPSIVLDGYTLEVVENFTCLGSSISSSLSIDSEINSRIARAATVMAKLTQRVWNNLSLIVKTKLCVYKAYALSTLLNGCETWTTYAGNERKLKGFHMRCLRRILQIKWQHRVPNSVVLEGSNMISLLSVLSERRLK</sequence>
<dbReference type="AlphaFoldDB" id="A0A8B7N921"/>
<dbReference type="OMA" id="CYSTIVE"/>
<dbReference type="PANTHER" id="PTHR47027:SF20">
    <property type="entry name" value="REVERSE TRANSCRIPTASE-LIKE PROTEIN WITH RNA-DIRECTED DNA POLYMERASE DOMAIN"/>
    <property type="match status" value="1"/>
</dbReference>
<evidence type="ECO:0000259" key="2">
    <source>
        <dbReference type="Pfam" id="PF00078"/>
    </source>
</evidence>
<name>A0A8B7N921_HYAAZ</name>
<evidence type="ECO:0000313" key="4">
    <source>
        <dbReference type="RefSeq" id="XP_018010145.1"/>
    </source>
</evidence>